<dbReference type="PANTHER" id="PTHR31672:SF10">
    <property type="entry name" value="F-BOX DOMAIN-CONTAINING PROTEIN"/>
    <property type="match status" value="1"/>
</dbReference>
<gene>
    <name evidence="2" type="ORF">RJT34_31287</name>
</gene>
<evidence type="ECO:0000313" key="3">
    <source>
        <dbReference type="Proteomes" id="UP001359559"/>
    </source>
</evidence>
<sequence length="390" mass="44123">MSDYLTNELVLEILYRLPATTLVKCTSVCKRWYKIIKSHSFILSHLQRSLSQQPFLLVRQTAQPSTTLAPYSLCSYSHHTPPRLSIVAKLHYSFPVLMGPIGDVVNGVVCLCFFPSDIILWNPMIQKHFRLPKPNLPTSIALFTSFHGFGFDSKNKDFKLVRVVPMGMIRTSDAEVCPVAAELYSLNEGVWRFIDASYLDVTLAIKYMRLSKQCFFNGCVYWVAYDSILMFFLETERLQKMKLPGELVASVVKGFLLTMNVIKHRLAIIECFKTGDSVNLNAACNIWMRSDSEEQWVKMYRVGFEPCGILKALGVGSRDEIFVVPFQEIASLHSFDPKSGNMINLGLQGVPKDLYVSDYTPSLVLFDKENDANGTGGPVTKRLVILCFTY</sequence>
<comment type="caution">
    <text evidence="2">The sequence shown here is derived from an EMBL/GenBank/DDBJ whole genome shotgun (WGS) entry which is preliminary data.</text>
</comment>
<dbReference type="InterPro" id="IPR017451">
    <property type="entry name" value="F-box-assoc_interact_dom"/>
</dbReference>
<dbReference type="InterPro" id="IPR050796">
    <property type="entry name" value="SCF_F-box_component"/>
</dbReference>
<dbReference type="Pfam" id="PF08268">
    <property type="entry name" value="FBA_3"/>
    <property type="match status" value="1"/>
</dbReference>
<name>A0AAN9I178_CLITE</name>
<dbReference type="PANTHER" id="PTHR31672">
    <property type="entry name" value="BNACNNG10540D PROTEIN"/>
    <property type="match status" value="1"/>
</dbReference>
<organism evidence="2 3">
    <name type="scientific">Clitoria ternatea</name>
    <name type="common">Butterfly pea</name>
    <dbReference type="NCBI Taxonomy" id="43366"/>
    <lineage>
        <taxon>Eukaryota</taxon>
        <taxon>Viridiplantae</taxon>
        <taxon>Streptophyta</taxon>
        <taxon>Embryophyta</taxon>
        <taxon>Tracheophyta</taxon>
        <taxon>Spermatophyta</taxon>
        <taxon>Magnoliopsida</taxon>
        <taxon>eudicotyledons</taxon>
        <taxon>Gunneridae</taxon>
        <taxon>Pentapetalae</taxon>
        <taxon>rosids</taxon>
        <taxon>fabids</taxon>
        <taxon>Fabales</taxon>
        <taxon>Fabaceae</taxon>
        <taxon>Papilionoideae</taxon>
        <taxon>50 kb inversion clade</taxon>
        <taxon>NPAAA clade</taxon>
        <taxon>indigoferoid/millettioid clade</taxon>
        <taxon>Phaseoleae</taxon>
        <taxon>Clitoria</taxon>
    </lineage>
</organism>
<proteinExistence type="predicted"/>
<evidence type="ECO:0000313" key="2">
    <source>
        <dbReference type="EMBL" id="KAK7263693.1"/>
    </source>
</evidence>
<dbReference type="NCBIfam" id="TIGR01640">
    <property type="entry name" value="F_box_assoc_1"/>
    <property type="match status" value="1"/>
</dbReference>
<dbReference type="SMART" id="SM00256">
    <property type="entry name" value="FBOX"/>
    <property type="match status" value="1"/>
</dbReference>
<accession>A0AAN9I178</accession>
<feature type="domain" description="F-box" evidence="1">
    <location>
        <begin position="1"/>
        <end position="46"/>
    </location>
</feature>
<dbReference type="Proteomes" id="UP001359559">
    <property type="component" value="Unassembled WGS sequence"/>
</dbReference>
<dbReference type="Gene3D" id="1.20.1280.50">
    <property type="match status" value="1"/>
</dbReference>
<dbReference type="EMBL" id="JAYKXN010000008">
    <property type="protein sequence ID" value="KAK7263693.1"/>
    <property type="molecule type" value="Genomic_DNA"/>
</dbReference>
<protein>
    <recommendedName>
        <fullName evidence="1">F-box domain-containing protein</fullName>
    </recommendedName>
</protein>
<reference evidence="2 3" key="1">
    <citation type="submission" date="2024-01" db="EMBL/GenBank/DDBJ databases">
        <title>The genomes of 5 underutilized Papilionoideae crops provide insights into root nodulation and disease resistance.</title>
        <authorList>
            <person name="Yuan L."/>
        </authorList>
    </citation>
    <scope>NUCLEOTIDE SEQUENCE [LARGE SCALE GENOMIC DNA]</scope>
    <source>
        <strain evidence="2">LY-2023</strain>
        <tissue evidence="2">Leaf</tissue>
    </source>
</reference>
<dbReference type="CDD" id="cd22157">
    <property type="entry name" value="F-box_AtFBW1-like"/>
    <property type="match status" value="1"/>
</dbReference>
<dbReference type="InterPro" id="IPR036047">
    <property type="entry name" value="F-box-like_dom_sf"/>
</dbReference>
<dbReference type="AlphaFoldDB" id="A0AAN9I178"/>
<dbReference type="PROSITE" id="PS50181">
    <property type="entry name" value="FBOX"/>
    <property type="match status" value="1"/>
</dbReference>
<evidence type="ECO:0000259" key="1">
    <source>
        <dbReference type="PROSITE" id="PS50181"/>
    </source>
</evidence>
<dbReference type="SUPFAM" id="SSF81383">
    <property type="entry name" value="F-box domain"/>
    <property type="match status" value="1"/>
</dbReference>
<dbReference type="InterPro" id="IPR001810">
    <property type="entry name" value="F-box_dom"/>
</dbReference>
<keyword evidence="3" id="KW-1185">Reference proteome</keyword>
<dbReference type="InterPro" id="IPR013187">
    <property type="entry name" value="F-box-assoc_dom_typ3"/>
</dbReference>
<dbReference type="Pfam" id="PF00646">
    <property type="entry name" value="F-box"/>
    <property type="match status" value="1"/>
</dbReference>